<comment type="caution">
    <text evidence="1">The sequence shown here is derived from an EMBL/GenBank/DDBJ whole genome shotgun (WGS) entry which is preliminary data.</text>
</comment>
<reference evidence="1 2" key="1">
    <citation type="journal article" date="2020" name="Arch. Microbiol.">
        <title>Bradyrhizobium uaiense sp. nov., a new highly efficient cowpea symbiont.</title>
        <authorList>
            <person name="Cabral Michel D."/>
            <person name="Azarias Guimaraes A."/>
            <person name="Martins da Costa E."/>
            <person name="Soares de Carvalho T."/>
            <person name="Balsanelli E."/>
            <person name="Willems A."/>
            <person name="Maltempi de Souza E."/>
            <person name="de Souza Moreira F.M."/>
        </authorList>
    </citation>
    <scope>NUCLEOTIDE SEQUENCE [LARGE SCALE GENOMIC DNA]</scope>
    <source>
        <strain evidence="1 2">UFLA 03-164</strain>
    </source>
</reference>
<accession>A0A6P1BDQ3</accession>
<protein>
    <submittedName>
        <fullName evidence="1">Uncharacterized protein</fullName>
    </submittedName>
</protein>
<evidence type="ECO:0000313" key="2">
    <source>
        <dbReference type="Proteomes" id="UP000468531"/>
    </source>
</evidence>
<gene>
    <name evidence="1" type="ORF">FNJ47_12615</name>
</gene>
<organism evidence="1 2">
    <name type="scientific">Bradyrhizobium uaiense</name>
    <dbReference type="NCBI Taxonomy" id="2594946"/>
    <lineage>
        <taxon>Bacteria</taxon>
        <taxon>Pseudomonadati</taxon>
        <taxon>Pseudomonadota</taxon>
        <taxon>Alphaproteobacteria</taxon>
        <taxon>Hyphomicrobiales</taxon>
        <taxon>Nitrobacteraceae</taxon>
        <taxon>Bradyrhizobium</taxon>
    </lineage>
</organism>
<dbReference type="EMBL" id="VKHP01000039">
    <property type="protein sequence ID" value="NEU96656.1"/>
    <property type="molecule type" value="Genomic_DNA"/>
</dbReference>
<proteinExistence type="predicted"/>
<name>A0A6P1BDQ3_9BRAD</name>
<evidence type="ECO:0000313" key="1">
    <source>
        <dbReference type="EMBL" id="NEU96656.1"/>
    </source>
</evidence>
<sequence length="153" mass="16882">MDPDVRFCARDGRAPRSTIGDKWLSPRALPSDPMVPMLNVSRSQADRYQRFAALSDSVGEAVVAIAGLSADQRTDVDFLEREFIPALELNDESLREQPSELSASFGKGLHIWQYPSQLAPYLAWLSRNARPAFRPSWKSAAAGAACSSWLRSG</sequence>
<keyword evidence="2" id="KW-1185">Reference proteome</keyword>
<dbReference type="AlphaFoldDB" id="A0A6P1BDQ3"/>
<dbReference type="Proteomes" id="UP000468531">
    <property type="component" value="Unassembled WGS sequence"/>
</dbReference>